<name>A0A975BG21_9BACT</name>
<dbReference type="Proteomes" id="UP000663722">
    <property type="component" value="Chromosome"/>
</dbReference>
<organism evidence="1 2">
    <name type="scientific">Desulfonema magnum</name>
    <dbReference type="NCBI Taxonomy" id="45655"/>
    <lineage>
        <taxon>Bacteria</taxon>
        <taxon>Pseudomonadati</taxon>
        <taxon>Thermodesulfobacteriota</taxon>
        <taxon>Desulfobacteria</taxon>
        <taxon>Desulfobacterales</taxon>
        <taxon>Desulfococcaceae</taxon>
        <taxon>Desulfonema</taxon>
    </lineage>
</organism>
<reference evidence="1" key="1">
    <citation type="journal article" date="2021" name="Microb. Physiol.">
        <title>Proteogenomic Insights into the Physiology of Marine, Sulfate-Reducing, Filamentous Desulfonema limicola and Desulfonema magnum.</title>
        <authorList>
            <person name="Schnaars V."/>
            <person name="Wohlbrand L."/>
            <person name="Scheve S."/>
            <person name="Hinrichs C."/>
            <person name="Reinhardt R."/>
            <person name="Rabus R."/>
        </authorList>
    </citation>
    <scope>NUCLEOTIDE SEQUENCE</scope>
    <source>
        <strain evidence="1">4be13</strain>
    </source>
</reference>
<dbReference type="EMBL" id="CP061800">
    <property type="protein sequence ID" value="QTA84752.1"/>
    <property type="molecule type" value="Genomic_DNA"/>
</dbReference>
<keyword evidence="2" id="KW-1185">Reference proteome</keyword>
<sequence length="59" mass="6751">MNIKEIDDQIQVMISTADELKRLGEDFPALYRNVARIQASLKMLELNISDIRELTGESN</sequence>
<gene>
    <name evidence="1" type="ORF">dnm_007520</name>
</gene>
<evidence type="ECO:0000313" key="2">
    <source>
        <dbReference type="Proteomes" id="UP000663722"/>
    </source>
</evidence>
<dbReference type="AlphaFoldDB" id="A0A975BG21"/>
<dbReference type="RefSeq" id="WP_207681099.1">
    <property type="nucleotide sequence ID" value="NZ_CP061800.1"/>
</dbReference>
<accession>A0A975BG21</accession>
<dbReference type="KEGG" id="dmm:dnm_007520"/>
<evidence type="ECO:0000313" key="1">
    <source>
        <dbReference type="EMBL" id="QTA84752.1"/>
    </source>
</evidence>
<proteinExistence type="predicted"/>
<protein>
    <submittedName>
        <fullName evidence="1">Uncharacterized protein</fullName>
    </submittedName>
</protein>